<dbReference type="AlphaFoldDB" id="S3D6L2"/>
<keyword evidence="3" id="KW-1185">Reference proteome</keyword>
<sequence length="333" mass="38248">MTDFIPRPAVPLTSDVRFESNLDNYPESVTDDENYTFTPAPMPNTMIWPRDNIYSALPYSHQPLGDGPWIRILRLSPGMDRDPIKVSLQPVNLDDAVSQYDALSYVWGSDFIAHAIDVDGCSFAIRDNLFKFLASIRDPEESLNLWADAICIDQKNTKEKNHQVQQMGRIYKGSRATRLWLGQGDKNVDSFLHSIAESQYKPPNESTVLKPSQRSELSSEQNDKIAFSRGLHWILYNPYWTRLWIVQEVILSPNVRVYVSRTGYSWETFAQFCKSGAAEMQRYYRNEIADKLSQSTIISLDRQRREKSVRNFVDLIKISVPVSASTFGIEFLD</sequence>
<dbReference type="PANTHER" id="PTHR24148:SF73">
    <property type="entry name" value="HET DOMAIN PROTEIN (AFU_ORTHOLOGUE AFUA_8G01020)"/>
    <property type="match status" value="1"/>
</dbReference>
<dbReference type="KEGG" id="glz:GLAREA_07888"/>
<dbReference type="HOGENOM" id="CLU_834330_0_0_1"/>
<accession>S3D6L2</accession>
<dbReference type="EMBL" id="KE145359">
    <property type="protein sequence ID" value="EPE32754.1"/>
    <property type="molecule type" value="Genomic_DNA"/>
</dbReference>
<dbReference type="InterPro" id="IPR010730">
    <property type="entry name" value="HET"/>
</dbReference>
<gene>
    <name evidence="2" type="ORF">GLAREA_07888</name>
</gene>
<evidence type="ECO:0000313" key="2">
    <source>
        <dbReference type="EMBL" id="EPE32754.1"/>
    </source>
</evidence>
<organism evidence="2 3">
    <name type="scientific">Glarea lozoyensis (strain ATCC 20868 / MF5171)</name>
    <dbReference type="NCBI Taxonomy" id="1116229"/>
    <lineage>
        <taxon>Eukaryota</taxon>
        <taxon>Fungi</taxon>
        <taxon>Dikarya</taxon>
        <taxon>Ascomycota</taxon>
        <taxon>Pezizomycotina</taxon>
        <taxon>Leotiomycetes</taxon>
        <taxon>Helotiales</taxon>
        <taxon>Helotiaceae</taxon>
        <taxon>Glarea</taxon>
    </lineage>
</organism>
<evidence type="ECO:0000313" key="3">
    <source>
        <dbReference type="Proteomes" id="UP000016922"/>
    </source>
</evidence>
<dbReference type="InterPro" id="IPR052895">
    <property type="entry name" value="HetReg/Transcr_Mod"/>
</dbReference>
<dbReference type="RefSeq" id="XP_008080766.1">
    <property type="nucleotide sequence ID" value="XM_008082575.1"/>
</dbReference>
<dbReference type="Proteomes" id="UP000016922">
    <property type="component" value="Unassembled WGS sequence"/>
</dbReference>
<name>S3D6L2_GLAL2</name>
<feature type="domain" description="Heterokaryon incompatibility" evidence="1">
    <location>
        <begin position="100"/>
        <end position="248"/>
    </location>
</feature>
<protein>
    <recommendedName>
        <fullName evidence="1">Heterokaryon incompatibility domain-containing protein</fullName>
    </recommendedName>
</protein>
<dbReference type="PANTHER" id="PTHR24148">
    <property type="entry name" value="ANKYRIN REPEAT DOMAIN-CONTAINING PROTEIN 39 HOMOLOG-RELATED"/>
    <property type="match status" value="1"/>
</dbReference>
<evidence type="ECO:0000259" key="1">
    <source>
        <dbReference type="Pfam" id="PF06985"/>
    </source>
</evidence>
<dbReference type="GeneID" id="19466940"/>
<dbReference type="OrthoDB" id="3600004at2759"/>
<dbReference type="Pfam" id="PF06985">
    <property type="entry name" value="HET"/>
    <property type="match status" value="1"/>
</dbReference>
<proteinExistence type="predicted"/>
<reference evidence="2 3" key="1">
    <citation type="journal article" date="2013" name="BMC Genomics">
        <title>Genomics-driven discovery of the pneumocandin biosynthetic gene cluster in the fungus Glarea lozoyensis.</title>
        <authorList>
            <person name="Chen L."/>
            <person name="Yue Q."/>
            <person name="Zhang X."/>
            <person name="Xiang M."/>
            <person name="Wang C."/>
            <person name="Li S."/>
            <person name="Che Y."/>
            <person name="Ortiz-Lopez F.J."/>
            <person name="Bills G.F."/>
            <person name="Liu X."/>
            <person name="An Z."/>
        </authorList>
    </citation>
    <scope>NUCLEOTIDE SEQUENCE [LARGE SCALE GENOMIC DNA]</scope>
    <source>
        <strain evidence="3">ATCC 20868 / MF5171</strain>
    </source>
</reference>
<dbReference type="OMA" id="HWHELES"/>